<dbReference type="InterPro" id="IPR011006">
    <property type="entry name" value="CheY-like_superfamily"/>
</dbReference>
<dbReference type="PROSITE" id="PS50045">
    <property type="entry name" value="SIGMA54_INTERACT_4"/>
    <property type="match status" value="1"/>
</dbReference>
<evidence type="ECO:0000256" key="6">
    <source>
        <dbReference type="PROSITE-ProRule" id="PRU00169"/>
    </source>
</evidence>
<sequence>MGTVNKVLLVDDDRAVREALSQTIELADLEPVAAGSFVEAKDHLTPEFAGIVVSDIRMPGRDGFFLLEYVRGLDPELPVILLTGEGDVPSAVRGMTGGAFDFLEKPCAPRDLLAVVEKAMKTRAFVMENRALHREARKGDAAARMLVGHSEVAERLRDACRLAARSGAEVLVTGAPGAGNSKAAEVIHLLSAAAQRPFEKRSAAGLAPETLEQAFATADGGTLYLDEIADLPQPVQFTLLQLLETQPATRLIAGTYRDLEAERDAGRFHPDLYWKLDVLRVRVPALAERPEDIPVLFRHYVRLACENSSLAMPDIPQLYLQGLAARDWPGNARALMSEAMRFAMGLSGTEQAEAEPGLTEQMAQLERGILVNALERHQGRASDAAKALKLPRKTFYDKLARHGLKPEDYRL</sequence>
<keyword evidence="3" id="KW-0902">Two-component regulatory system</keyword>
<evidence type="ECO:0000256" key="1">
    <source>
        <dbReference type="ARBA" id="ARBA00022741"/>
    </source>
</evidence>
<dbReference type="Pfam" id="PF02954">
    <property type="entry name" value="HTH_8"/>
    <property type="match status" value="1"/>
</dbReference>
<evidence type="ECO:0000313" key="9">
    <source>
        <dbReference type="EMBL" id="WRY33770.1"/>
    </source>
</evidence>
<evidence type="ECO:0000313" key="10">
    <source>
        <dbReference type="Proteomes" id="UP001623290"/>
    </source>
</evidence>
<dbReference type="SUPFAM" id="SSF52540">
    <property type="entry name" value="P-loop containing nucleoside triphosphate hydrolases"/>
    <property type="match status" value="1"/>
</dbReference>
<dbReference type="PANTHER" id="PTHR32071:SF29">
    <property type="entry name" value="PHOSPHOGLYCERATE TRANSPORT SYSTEM TRANSCRIPTIONAL REGULATORY PROTEIN PGTA"/>
    <property type="match status" value="1"/>
</dbReference>
<evidence type="ECO:0000259" key="7">
    <source>
        <dbReference type="PROSITE" id="PS50045"/>
    </source>
</evidence>
<accession>A0ABZ1DY99</accession>
<feature type="modified residue" description="4-aspartylphosphate" evidence="6">
    <location>
        <position position="55"/>
    </location>
</feature>
<organism evidence="9 10">
    <name type="scientific">Thioclava litoralis</name>
    <dbReference type="NCBI Taxonomy" id="3076557"/>
    <lineage>
        <taxon>Bacteria</taxon>
        <taxon>Pseudomonadati</taxon>
        <taxon>Pseudomonadota</taxon>
        <taxon>Alphaproteobacteria</taxon>
        <taxon>Rhodobacterales</taxon>
        <taxon>Paracoccaceae</taxon>
        <taxon>Thioclava</taxon>
    </lineage>
</organism>
<dbReference type="InterPro" id="IPR002197">
    <property type="entry name" value="HTH_Fis"/>
</dbReference>
<name>A0ABZ1DY99_9RHOB</name>
<keyword evidence="1" id="KW-0547">Nucleotide-binding</keyword>
<dbReference type="Gene3D" id="1.10.10.60">
    <property type="entry name" value="Homeodomain-like"/>
    <property type="match status" value="1"/>
</dbReference>
<keyword evidence="4" id="KW-0805">Transcription regulation</keyword>
<evidence type="ECO:0000256" key="4">
    <source>
        <dbReference type="ARBA" id="ARBA00023015"/>
    </source>
</evidence>
<evidence type="ECO:0000256" key="5">
    <source>
        <dbReference type="ARBA" id="ARBA00023163"/>
    </source>
</evidence>
<dbReference type="Pfam" id="PF25601">
    <property type="entry name" value="AAA_lid_14"/>
    <property type="match status" value="1"/>
</dbReference>
<dbReference type="Proteomes" id="UP001623290">
    <property type="component" value="Chromosome"/>
</dbReference>
<dbReference type="SUPFAM" id="SSF46689">
    <property type="entry name" value="Homeodomain-like"/>
    <property type="match status" value="1"/>
</dbReference>
<dbReference type="InterPro" id="IPR027417">
    <property type="entry name" value="P-loop_NTPase"/>
</dbReference>
<dbReference type="InterPro" id="IPR001789">
    <property type="entry name" value="Sig_transdc_resp-reg_receiver"/>
</dbReference>
<protein>
    <submittedName>
        <fullName evidence="9">Sigma-54 dependent transcriptional regulator</fullName>
    </submittedName>
</protein>
<evidence type="ECO:0000256" key="2">
    <source>
        <dbReference type="ARBA" id="ARBA00022840"/>
    </source>
</evidence>
<dbReference type="RefSeq" id="WP_406720916.1">
    <property type="nucleotide sequence ID" value="NZ_CP135443.1"/>
</dbReference>
<dbReference type="SMART" id="SM00448">
    <property type="entry name" value="REC"/>
    <property type="match status" value="1"/>
</dbReference>
<dbReference type="PANTHER" id="PTHR32071">
    <property type="entry name" value="TRANSCRIPTIONAL REGULATORY PROTEIN"/>
    <property type="match status" value="1"/>
</dbReference>
<dbReference type="InterPro" id="IPR009057">
    <property type="entry name" value="Homeodomain-like_sf"/>
</dbReference>
<dbReference type="Gene3D" id="3.40.50.2300">
    <property type="match status" value="1"/>
</dbReference>
<dbReference type="EMBL" id="CP135443">
    <property type="protein sequence ID" value="WRY33770.1"/>
    <property type="molecule type" value="Genomic_DNA"/>
</dbReference>
<keyword evidence="2" id="KW-0067">ATP-binding</keyword>
<dbReference type="Pfam" id="PF14532">
    <property type="entry name" value="Sigma54_activ_2"/>
    <property type="match status" value="1"/>
</dbReference>
<keyword evidence="10" id="KW-1185">Reference proteome</keyword>
<feature type="domain" description="Sigma-54 factor interaction" evidence="7">
    <location>
        <begin position="146"/>
        <end position="344"/>
    </location>
</feature>
<dbReference type="InterPro" id="IPR058031">
    <property type="entry name" value="AAA_lid_NorR"/>
</dbReference>
<feature type="domain" description="Response regulatory" evidence="8">
    <location>
        <begin position="6"/>
        <end position="120"/>
    </location>
</feature>
<keyword evidence="5" id="KW-0804">Transcription</keyword>
<proteinExistence type="predicted"/>
<dbReference type="InterPro" id="IPR002078">
    <property type="entry name" value="Sigma_54_int"/>
</dbReference>
<dbReference type="Gene3D" id="1.10.8.60">
    <property type="match status" value="1"/>
</dbReference>
<gene>
    <name evidence="9" type="ORF">RPE78_00305</name>
</gene>
<dbReference type="Gene3D" id="3.40.50.300">
    <property type="entry name" value="P-loop containing nucleotide triphosphate hydrolases"/>
    <property type="match status" value="1"/>
</dbReference>
<dbReference type="SUPFAM" id="SSF52172">
    <property type="entry name" value="CheY-like"/>
    <property type="match status" value="1"/>
</dbReference>
<reference evidence="9 10" key="1">
    <citation type="submission" date="2023-09" db="EMBL/GenBank/DDBJ databases">
        <title>Thioclava shenzhenensis sp. nov., a multidrug resistant bacteria-antagonizing species isolated from coastal seawater.</title>
        <authorList>
            <person name="Long M."/>
        </authorList>
    </citation>
    <scope>NUCLEOTIDE SEQUENCE [LARGE SCALE GENOMIC DNA]</scope>
    <source>
        <strain evidence="9 10">FTW29</strain>
    </source>
</reference>
<dbReference type="Pfam" id="PF00072">
    <property type="entry name" value="Response_reg"/>
    <property type="match status" value="1"/>
</dbReference>
<evidence type="ECO:0000256" key="3">
    <source>
        <dbReference type="ARBA" id="ARBA00023012"/>
    </source>
</evidence>
<dbReference type="PROSITE" id="PS50110">
    <property type="entry name" value="RESPONSE_REGULATORY"/>
    <property type="match status" value="1"/>
</dbReference>
<keyword evidence="6" id="KW-0597">Phosphoprotein</keyword>
<evidence type="ECO:0000259" key="8">
    <source>
        <dbReference type="PROSITE" id="PS50110"/>
    </source>
</evidence>
<dbReference type="PRINTS" id="PR01590">
    <property type="entry name" value="HTHFIS"/>
</dbReference>